<dbReference type="AlphaFoldDB" id="A0A158C691"/>
<evidence type="ECO:0000313" key="1">
    <source>
        <dbReference type="EMBL" id="SAK77874.1"/>
    </source>
</evidence>
<organism evidence="1 2">
    <name type="scientific">Caballeronia temeraria</name>
    <dbReference type="NCBI Taxonomy" id="1777137"/>
    <lineage>
        <taxon>Bacteria</taxon>
        <taxon>Pseudomonadati</taxon>
        <taxon>Pseudomonadota</taxon>
        <taxon>Betaproteobacteria</taxon>
        <taxon>Burkholderiales</taxon>
        <taxon>Burkholderiaceae</taxon>
        <taxon>Caballeronia</taxon>
    </lineage>
</organism>
<dbReference type="Pfam" id="PF11876">
    <property type="entry name" value="TsiV"/>
    <property type="match status" value="1"/>
</dbReference>
<evidence type="ECO:0000313" key="2">
    <source>
        <dbReference type="Proteomes" id="UP000054624"/>
    </source>
</evidence>
<accession>A0A158C691</accession>
<protein>
    <recommendedName>
        <fullName evidence="3">DUF3396 domain-containing protein</fullName>
    </recommendedName>
</protein>
<dbReference type="InterPro" id="IPR021815">
    <property type="entry name" value="TsiV"/>
</dbReference>
<proteinExistence type="predicted"/>
<dbReference type="Proteomes" id="UP000054624">
    <property type="component" value="Unassembled WGS sequence"/>
</dbReference>
<dbReference type="OrthoDB" id="9153637at2"/>
<name>A0A158C691_9BURK</name>
<dbReference type="RefSeq" id="WP_061162891.1">
    <property type="nucleotide sequence ID" value="NZ_FCOI02000020.1"/>
</dbReference>
<keyword evidence="2" id="KW-1185">Reference proteome</keyword>
<dbReference type="STRING" id="1777137.AWB76_05171"/>
<gene>
    <name evidence="1" type="ORF">AWB76_05171</name>
</gene>
<dbReference type="EMBL" id="FCOI02000020">
    <property type="protein sequence ID" value="SAK77874.1"/>
    <property type="molecule type" value="Genomic_DNA"/>
</dbReference>
<evidence type="ECO:0008006" key="3">
    <source>
        <dbReference type="Google" id="ProtNLM"/>
    </source>
</evidence>
<sequence length="318" mass="35023">MADSFASIDPIKRATADVAPCLAFVVFIRGRLAAHAEALRTLLNKLQAGWLDQRLTRYRAAAQIEWQDVENVRTPSFIASLCETWPCEGGTHYLQLASDVQQTSQANVWEFVDVAPVPDTDRASHLFVRFADGTPPGVLSELTAWLIDALPLSWATGGYVFEHRSGAVFTAHMRMAALAKRCWAVQIIDRTSLQWDAMRGMPGANWLTLIGRDYARAMKLDLASIENADGALAAQKIFRRAGRHALAIAAGPKPLLGDINAYEDFDTYVHVARLIAPLLLDDPTPLAGPFARPDVLGAWLRRFEEQEEWLACDIGVGG</sequence>
<reference evidence="2" key="1">
    <citation type="submission" date="2016-01" db="EMBL/GenBank/DDBJ databases">
        <authorList>
            <person name="Peeters Charlotte."/>
        </authorList>
    </citation>
    <scope>NUCLEOTIDE SEQUENCE [LARGE SCALE GENOMIC DNA]</scope>
</reference>